<dbReference type="Pfam" id="PF21537">
    <property type="entry name" value="DUF1980_C"/>
    <property type="match status" value="1"/>
</dbReference>
<protein>
    <submittedName>
        <fullName evidence="3">TIGR03943 family protein</fullName>
    </submittedName>
</protein>
<dbReference type="PANTHER" id="PTHR40047:SF1">
    <property type="entry name" value="UPF0703 PROTEIN YCGQ"/>
    <property type="match status" value="1"/>
</dbReference>
<keyword evidence="1" id="KW-0812">Transmembrane</keyword>
<organism evidence="3 4">
    <name type="scientific">Thermosynechococcus sichuanensis E542</name>
    <dbReference type="NCBI Taxonomy" id="2016101"/>
    <lineage>
        <taxon>Bacteria</taxon>
        <taxon>Bacillati</taxon>
        <taxon>Cyanobacteriota</taxon>
        <taxon>Cyanophyceae</taxon>
        <taxon>Acaryochloridales</taxon>
        <taxon>Thermosynechococcaceae</taxon>
        <taxon>Thermosynechococcus</taxon>
        <taxon>Thermosynechococcus sichuanensis</taxon>
    </lineage>
</organism>
<accession>A0A3B7ML03</accession>
<evidence type="ECO:0000259" key="2">
    <source>
        <dbReference type="Pfam" id="PF21537"/>
    </source>
</evidence>
<keyword evidence="1" id="KW-0472">Membrane</keyword>
<keyword evidence="1" id="KW-1133">Transmembrane helix</keyword>
<evidence type="ECO:0000256" key="1">
    <source>
        <dbReference type="SAM" id="Phobius"/>
    </source>
</evidence>
<dbReference type="AlphaFoldDB" id="A0A3B7ML03"/>
<feature type="transmembrane region" description="Helical" evidence="1">
    <location>
        <begin position="97"/>
        <end position="117"/>
    </location>
</feature>
<name>A0A3B7ML03_9CYAN</name>
<keyword evidence="4" id="KW-1185">Reference proteome</keyword>
<dbReference type="KEGG" id="tsq:D3A95_05565"/>
<reference evidence="4" key="1">
    <citation type="submission" date="2018-09" db="EMBL/GenBank/DDBJ databases">
        <title>Complete genome sequence of thermophilic cyanobacteria strain Thermosynechococcus elongatus PKUAC-SCTE542.</title>
        <authorList>
            <person name="Liang Y."/>
            <person name="Tang J."/>
            <person name="Daroch M."/>
        </authorList>
    </citation>
    <scope>NUCLEOTIDE SEQUENCE [LARGE SCALE GENOMIC DNA]</scope>
    <source>
        <strain evidence="4">E542</strain>
    </source>
</reference>
<dbReference type="EMBL" id="CP032152">
    <property type="protein sequence ID" value="AXY67796.1"/>
    <property type="molecule type" value="Genomic_DNA"/>
</dbReference>
<dbReference type="NCBIfam" id="TIGR03943">
    <property type="entry name" value="TIGR03943 family putative permease subunit"/>
    <property type="match status" value="1"/>
</dbReference>
<dbReference type="InterPro" id="IPR015402">
    <property type="entry name" value="DUF1980"/>
</dbReference>
<dbReference type="PANTHER" id="PTHR40047">
    <property type="entry name" value="UPF0703 PROTEIN YCGQ"/>
    <property type="match status" value="1"/>
</dbReference>
<evidence type="ECO:0000313" key="3">
    <source>
        <dbReference type="EMBL" id="AXY67796.1"/>
    </source>
</evidence>
<feature type="domain" description="DUF1980" evidence="2">
    <location>
        <begin position="160"/>
        <end position="262"/>
    </location>
</feature>
<sequence>MFSSSSNRYSPRVQRMMMRRRWLQQEWWTVVALLLWGTLFLQYWLQGRLGLLIHPNYFGLAIAAGFLLVAVSGWQGWRLWQGRVTPVQHVALLPARWTLSVLIVAAVVGLAVTPRPFNSATAIHRGLEDGLTVTRNSPVAFRLNQRPEERTLIDWIRTLDVYPEPDAYRGLPARIEGFAVHSPQLPETYLTLTRFVITCCAADAYPVGLPVKLGRSRQAYPQDHWFRVEGRMATETLNDRRQLVLVAETITPIPEPENPFMY</sequence>
<feature type="transmembrane region" description="Helical" evidence="1">
    <location>
        <begin position="57"/>
        <end position="77"/>
    </location>
</feature>
<proteinExistence type="predicted"/>
<dbReference type="InterPro" id="IPR052955">
    <property type="entry name" value="UPF0703_membrane_permease"/>
</dbReference>
<dbReference type="Proteomes" id="UP000261812">
    <property type="component" value="Chromosome"/>
</dbReference>
<evidence type="ECO:0000313" key="4">
    <source>
        <dbReference type="Proteomes" id="UP000261812"/>
    </source>
</evidence>
<gene>
    <name evidence="3" type="ORF">D3A95_05565</name>
</gene>
<feature type="transmembrane region" description="Helical" evidence="1">
    <location>
        <begin position="27"/>
        <end position="45"/>
    </location>
</feature>
<dbReference type="RefSeq" id="WP_181496641.1">
    <property type="nucleotide sequence ID" value="NZ_CP032152.1"/>
</dbReference>
<dbReference type="InterPro" id="IPR048447">
    <property type="entry name" value="DUF1980_C"/>
</dbReference>